<feature type="non-terminal residue" evidence="1">
    <location>
        <position position="385"/>
    </location>
</feature>
<sequence>YIRTNFPETFNDYIDSSEFVAIIEMLAFLSQSLTFRMDLNSRENFLETAERRDSIFKLARMLGYNPKRNIPASGLMKIEAIRTSEPLQDSIGNEINNVNVFWDDANNPEAYEQFITIINAAMASYNRFSQPAKSGTVAGVNVDLYELNTPIINPTQFDFTLQASGVTRNFEIVNPDFLDDDVFFERHPNPINNFNLIYQNDGLGVSSNNTGFFVMFKQGDLKTQTFNFTTPIENREVDINVSNINETDCYLQEINADGTVINEWKKIPNTVGQTLYYNDLAFGQRNLFAVENLNNEGIKLRFPDGDFGNIPFGNFKFNYRVSDAEDYTLYPEDARLTTIGIPYISADGDTHTLTIVFSLKEQVNNSVGPEDLNAIKERAPETYYT</sequence>
<reference evidence="1" key="1">
    <citation type="submission" date="2018-05" db="EMBL/GenBank/DDBJ databases">
        <authorList>
            <person name="Lanie J.A."/>
            <person name="Ng W.-L."/>
            <person name="Kazmierczak K.M."/>
            <person name="Andrzejewski T.M."/>
            <person name="Davidsen T.M."/>
            <person name="Wayne K.J."/>
            <person name="Tettelin H."/>
            <person name="Glass J.I."/>
            <person name="Rusch D."/>
            <person name="Podicherti R."/>
            <person name="Tsui H.-C.T."/>
            <person name="Winkler M.E."/>
        </authorList>
    </citation>
    <scope>NUCLEOTIDE SEQUENCE</scope>
</reference>
<dbReference type="EMBL" id="UINC01092719">
    <property type="protein sequence ID" value="SVC46542.1"/>
    <property type="molecule type" value="Genomic_DNA"/>
</dbReference>
<evidence type="ECO:0000313" key="1">
    <source>
        <dbReference type="EMBL" id="SVC46542.1"/>
    </source>
</evidence>
<dbReference type="AlphaFoldDB" id="A0A382MGK2"/>
<proteinExistence type="predicted"/>
<protein>
    <submittedName>
        <fullName evidence="1">Uncharacterized protein</fullName>
    </submittedName>
</protein>
<organism evidence="1">
    <name type="scientific">marine metagenome</name>
    <dbReference type="NCBI Taxonomy" id="408172"/>
    <lineage>
        <taxon>unclassified sequences</taxon>
        <taxon>metagenomes</taxon>
        <taxon>ecological metagenomes</taxon>
    </lineage>
</organism>
<feature type="non-terminal residue" evidence="1">
    <location>
        <position position="1"/>
    </location>
</feature>
<accession>A0A382MGK2</accession>
<gene>
    <name evidence="1" type="ORF">METZ01_LOCUS299396</name>
</gene>
<name>A0A382MGK2_9ZZZZ</name>